<dbReference type="SMART" id="SM00360">
    <property type="entry name" value="RRM"/>
    <property type="match status" value="1"/>
</dbReference>
<dbReference type="RefSeq" id="XP_033538833.1">
    <property type="nucleotide sequence ID" value="XM_033673600.1"/>
</dbReference>
<evidence type="ECO:0000256" key="1">
    <source>
        <dbReference type="ARBA" id="ARBA00022884"/>
    </source>
</evidence>
<feature type="region of interest" description="Disordered" evidence="3">
    <location>
        <begin position="147"/>
        <end position="203"/>
    </location>
</feature>
<evidence type="ECO:0000256" key="2">
    <source>
        <dbReference type="PROSITE-ProRule" id="PRU00176"/>
    </source>
</evidence>
<organism evidence="5">
    <name type="scientific">Eremomyces bilateralis CBS 781.70</name>
    <dbReference type="NCBI Taxonomy" id="1392243"/>
    <lineage>
        <taxon>Eukaryota</taxon>
        <taxon>Fungi</taxon>
        <taxon>Dikarya</taxon>
        <taxon>Ascomycota</taxon>
        <taxon>Pezizomycotina</taxon>
        <taxon>Dothideomycetes</taxon>
        <taxon>Dothideomycetes incertae sedis</taxon>
        <taxon>Eremomycetales</taxon>
        <taxon>Eremomycetaceae</taxon>
        <taxon>Eremomyces</taxon>
    </lineage>
</organism>
<accession>A0A6G1GGT5</accession>
<evidence type="ECO:0000313" key="6">
    <source>
        <dbReference type="Proteomes" id="UP000504638"/>
    </source>
</evidence>
<keyword evidence="6" id="KW-1185">Reference proteome</keyword>
<dbReference type="InterPro" id="IPR051229">
    <property type="entry name" value="ALYREF_mRNA_export"/>
</dbReference>
<dbReference type="OrthoDB" id="346839at2759"/>
<feature type="compositionally biased region" description="Basic residues" evidence="3">
    <location>
        <begin position="179"/>
        <end position="195"/>
    </location>
</feature>
<protein>
    <recommendedName>
        <fullName evidence="4">RRM domain-containing protein</fullName>
    </recommendedName>
</protein>
<dbReference type="GO" id="GO:0005634">
    <property type="term" value="C:nucleus"/>
    <property type="evidence" value="ECO:0007669"/>
    <property type="project" value="TreeGrafter"/>
</dbReference>
<keyword evidence="1 2" id="KW-0694">RNA-binding</keyword>
<gene>
    <name evidence="5 7" type="ORF">P152DRAFT_10758</name>
</gene>
<dbReference type="Proteomes" id="UP000504638">
    <property type="component" value="Unplaced"/>
</dbReference>
<reference evidence="7" key="2">
    <citation type="submission" date="2020-04" db="EMBL/GenBank/DDBJ databases">
        <authorList>
            <consortium name="NCBI Genome Project"/>
        </authorList>
    </citation>
    <scope>NUCLEOTIDE SEQUENCE</scope>
    <source>
        <strain evidence="7">CBS 781.70</strain>
    </source>
</reference>
<dbReference type="SMART" id="SM01218">
    <property type="entry name" value="FoP_duplication"/>
    <property type="match status" value="1"/>
</dbReference>
<dbReference type="AlphaFoldDB" id="A0A6G1GGT5"/>
<reference evidence="5 7" key="1">
    <citation type="submission" date="2020-01" db="EMBL/GenBank/DDBJ databases">
        <authorList>
            <consortium name="DOE Joint Genome Institute"/>
            <person name="Haridas S."/>
            <person name="Albert R."/>
            <person name="Binder M."/>
            <person name="Bloem J."/>
            <person name="Labutti K."/>
            <person name="Salamov A."/>
            <person name="Andreopoulos B."/>
            <person name="Baker S.E."/>
            <person name="Barry K."/>
            <person name="Bills G."/>
            <person name="Bluhm B.H."/>
            <person name="Cannon C."/>
            <person name="Castanera R."/>
            <person name="Culley D.E."/>
            <person name="Daum C."/>
            <person name="Ezra D."/>
            <person name="Gonzalez J.B."/>
            <person name="Henrissat B."/>
            <person name="Kuo A."/>
            <person name="Liang C."/>
            <person name="Lipzen A."/>
            <person name="Lutzoni F."/>
            <person name="Magnuson J."/>
            <person name="Mondo S."/>
            <person name="Nolan M."/>
            <person name="Ohm R."/>
            <person name="Pangilinan J."/>
            <person name="Park H.-J."/>
            <person name="Ramirez L."/>
            <person name="Alfaro M."/>
            <person name="Sun H."/>
            <person name="Tritt A."/>
            <person name="Yoshinaga Y."/>
            <person name="Zwiers L.-H."/>
            <person name="Turgeon B.G."/>
            <person name="Goodwin S.B."/>
            <person name="Spatafora J.W."/>
            <person name="Crous P.W."/>
            <person name="Grigoriev I.V."/>
        </authorList>
    </citation>
    <scope>NUCLEOTIDE SEQUENCE</scope>
    <source>
        <strain evidence="5 7">CBS 781.70</strain>
    </source>
</reference>
<evidence type="ECO:0000259" key="4">
    <source>
        <dbReference type="PROSITE" id="PS50102"/>
    </source>
</evidence>
<dbReference type="PANTHER" id="PTHR19965">
    <property type="entry name" value="RNA AND EXPORT FACTOR BINDING PROTEIN"/>
    <property type="match status" value="1"/>
</dbReference>
<dbReference type="InterPro" id="IPR025715">
    <property type="entry name" value="FoP_C"/>
</dbReference>
<evidence type="ECO:0000256" key="3">
    <source>
        <dbReference type="SAM" id="MobiDB-lite"/>
    </source>
</evidence>
<reference evidence="7" key="3">
    <citation type="submission" date="2025-04" db="UniProtKB">
        <authorList>
            <consortium name="RefSeq"/>
        </authorList>
    </citation>
    <scope>IDENTIFICATION</scope>
    <source>
        <strain evidence="7">CBS 781.70</strain>
    </source>
</reference>
<dbReference type="InterPro" id="IPR012677">
    <property type="entry name" value="Nucleotide-bd_a/b_plait_sf"/>
</dbReference>
<feature type="compositionally biased region" description="Low complexity" evidence="3">
    <location>
        <begin position="32"/>
        <end position="42"/>
    </location>
</feature>
<proteinExistence type="predicted"/>
<dbReference type="EMBL" id="ML975149">
    <property type="protein sequence ID" value="KAF1817202.1"/>
    <property type="molecule type" value="Genomic_DNA"/>
</dbReference>
<dbReference type="Pfam" id="PF00076">
    <property type="entry name" value="RRM_1"/>
    <property type="match status" value="1"/>
</dbReference>
<name>A0A6G1GGT5_9PEZI</name>
<feature type="compositionally biased region" description="Low complexity" evidence="3">
    <location>
        <begin position="162"/>
        <end position="178"/>
    </location>
</feature>
<feature type="region of interest" description="Disordered" evidence="3">
    <location>
        <begin position="1"/>
        <end position="45"/>
    </location>
</feature>
<sequence length="237" mass="24981">MSNQLEKSLGDILTEKRNQTRQRRPVRRAAVKAKPAPVGGVTKKTKAAKAAEKAIVSLTGSAHGSKILVSNLPRDVEEKQIEEFFGKKAGPTKRVTIAYGADGKSRGTATIIFRHEETAAKAAKELDGLRIDGKPIRIEVLLSPKSIPSPAAPKTLAERASGKPGAKPTPKPATANKAAKGKKTSRGRNAGRPKSKTADELDAEMADYFDASADTNMANGAVQPASGGDTGMTDEIM</sequence>
<evidence type="ECO:0000313" key="5">
    <source>
        <dbReference type="EMBL" id="KAF1817202.1"/>
    </source>
</evidence>
<dbReference type="Gene3D" id="3.30.70.330">
    <property type="match status" value="1"/>
</dbReference>
<dbReference type="GO" id="GO:0003729">
    <property type="term" value="F:mRNA binding"/>
    <property type="evidence" value="ECO:0007669"/>
    <property type="project" value="TreeGrafter"/>
</dbReference>
<dbReference type="PROSITE" id="PS50102">
    <property type="entry name" value="RRM"/>
    <property type="match status" value="1"/>
</dbReference>
<dbReference type="GeneID" id="54414170"/>
<feature type="domain" description="RRM" evidence="4">
    <location>
        <begin position="65"/>
        <end position="143"/>
    </location>
</feature>
<feature type="region of interest" description="Disordered" evidence="3">
    <location>
        <begin position="217"/>
        <end position="237"/>
    </location>
</feature>
<dbReference type="InterPro" id="IPR000504">
    <property type="entry name" value="RRM_dom"/>
</dbReference>
<evidence type="ECO:0000313" key="7">
    <source>
        <dbReference type="RefSeq" id="XP_033538833.1"/>
    </source>
</evidence>
<dbReference type="InterPro" id="IPR035979">
    <property type="entry name" value="RBD_domain_sf"/>
</dbReference>
<feature type="compositionally biased region" description="Basic residues" evidence="3">
    <location>
        <begin position="19"/>
        <end position="31"/>
    </location>
</feature>
<dbReference type="PANTHER" id="PTHR19965:SF35">
    <property type="entry name" value="RNA ANNEALING PROTEIN YRA1"/>
    <property type="match status" value="1"/>
</dbReference>
<dbReference type="SUPFAM" id="SSF54928">
    <property type="entry name" value="RNA-binding domain, RBD"/>
    <property type="match status" value="1"/>
</dbReference>